<evidence type="ECO:0000313" key="2">
    <source>
        <dbReference type="Proteomes" id="UP000256862"/>
    </source>
</evidence>
<dbReference type="EMBL" id="OGUS01000137">
    <property type="protein sequence ID" value="SPC19640.1"/>
    <property type="molecule type" value="Genomic_DNA"/>
</dbReference>
<dbReference type="AlphaFoldDB" id="A0A976GC95"/>
<name>A0A976GC95_9BURK</name>
<dbReference type="Proteomes" id="UP000256862">
    <property type="component" value="Plasmid CO2235_mp"/>
</dbReference>
<gene>
    <name evidence="1" type="ORF">CO2235_MP20047</name>
</gene>
<evidence type="ECO:0000313" key="1">
    <source>
        <dbReference type="EMBL" id="SPC19640.1"/>
    </source>
</evidence>
<organism evidence="1 2">
    <name type="scientific">Cupriavidus oxalaticus</name>
    <dbReference type="NCBI Taxonomy" id="96344"/>
    <lineage>
        <taxon>Bacteria</taxon>
        <taxon>Pseudomonadati</taxon>
        <taxon>Pseudomonadota</taxon>
        <taxon>Betaproteobacteria</taxon>
        <taxon>Burkholderiales</taxon>
        <taxon>Burkholderiaceae</taxon>
        <taxon>Cupriavidus</taxon>
    </lineage>
</organism>
<protein>
    <submittedName>
        <fullName evidence="1">Uncharacterized protein</fullName>
    </submittedName>
</protein>
<reference evidence="1 2" key="1">
    <citation type="submission" date="2018-01" db="EMBL/GenBank/DDBJ databases">
        <authorList>
            <person name="Clerissi C."/>
        </authorList>
    </citation>
    <scope>NUCLEOTIDE SEQUENCE [LARGE SCALE GENOMIC DNA]</scope>
    <source>
        <strain evidence="1">Cupriavidus oxalaticus LMG 2235</strain>
        <plasmid evidence="2">co2235_mp</plasmid>
    </source>
</reference>
<proteinExistence type="predicted"/>
<comment type="caution">
    <text evidence="1">The sequence shown here is derived from an EMBL/GenBank/DDBJ whole genome shotgun (WGS) entry which is preliminary data.</text>
</comment>
<sequence length="66" mass="7542">MQAGGRRFDPVILHHHLVPWIGCQMKAHRDDELRVFSFGIAKRSNDRLFFNNMGCSKGVVSVDETL</sequence>
<accession>A0A976GC95</accession>
<geneLocation type="plasmid" evidence="2">
    <name>co2235_mp</name>
</geneLocation>